<dbReference type="PANTHER" id="PTHR10057:SF0">
    <property type="entry name" value="TRANSLOCATOR PROTEIN"/>
    <property type="match status" value="1"/>
</dbReference>
<accession>A0A1Y4LIZ7</accession>
<dbReference type="EMBL" id="NFKK01000002">
    <property type="protein sequence ID" value="OUP54102.1"/>
    <property type="molecule type" value="Genomic_DNA"/>
</dbReference>
<feature type="transmembrane region" description="Helical" evidence="6">
    <location>
        <begin position="44"/>
        <end position="63"/>
    </location>
</feature>
<evidence type="ECO:0000313" key="7">
    <source>
        <dbReference type="EMBL" id="OUP54102.1"/>
    </source>
</evidence>
<organism evidence="7 8">
    <name type="scientific">Butyricicoccus pullicaecorum</name>
    <dbReference type="NCBI Taxonomy" id="501571"/>
    <lineage>
        <taxon>Bacteria</taxon>
        <taxon>Bacillati</taxon>
        <taxon>Bacillota</taxon>
        <taxon>Clostridia</taxon>
        <taxon>Eubacteriales</taxon>
        <taxon>Butyricicoccaceae</taxon>
        <taxon>Butyricicoccus</taxon>
    </lineage>
</organism>
<keyword evidence="3 6" id="KW-0812">Transmembrane</keyword>
<keyword evidence="4 6" id="KW-1133">Transmembrane helix</keyword>
<protein>
    <submittedName>
        <fullName evidence="7">TspO protein</fullName>
    </submittedName>
</protein>
<dbReference type="GO" id="GO:0033013">
    <property type="term" value="P:tetrapyrrole metabolic process"/>
    <property type="evidence" value="ECO:0007669"/>
    <property type="project" value="UniProtKB-ARBA"/>
</dbReference>
<feature type="transmembrane region" description="Helical" evidence="6">
    <location>
        <begin position="99"/>
        <end position="121"/>
    </location>
</feature>
<proteinExistence type="inferred from homology"/>
<dbReference type="Proteomes" id="UP000195897">
    <property type="component" value="Unassembled WGS sequence"/>
</dbReference>
<dbReference type="InterPro" id="IPR038330">
    <property type="entry name" value="TspO/MBR-related_sf"/>
</dbReference>
<feature type="transmembrane region" description="Helical" evidence="6">
    <location>
        <begin position="75"/>
        <end position="93"/>
    </location>
</feature>
<sequence>MKKLGYLLFPLLTLGVGALAGYFAAPGIETIYPLLEKSSLTPPGYVFPIVWTVLYILMGLGLADVVRRRGEGFETAVFLWCMQLVLNFSWSLLFFGFGAYSAALACLIVLWIFIFLMILAFHPISRLAARMQIPYLLWVGFAGYLNWVICQLNP</sequence>
<gene>
    <name evidence="7" type="ORF">B5F17_02520</name>
</gene>
<dbReference type="FunFam" id="1.20.1260.100:FF:000001">
    <property type="entry name" value="translocator protein 2"/>
    <property type="match status" value="1"/>
</dbReference>
<evidence type="ECO:0000256" key="2">
    <source>
        <dbReference type="ARBA" id="ARBA00007524"/>
    </source>
</evidence>
<dbReference type="InterPro" id="IPR004307">
    <property type="entry name" value="TspO_MBR"/>
</dbReference>
<dbReference type="Pfam" id="PF03073">
    <property type="entry name" value="TspO_MBR"/>
    <property type="match status" value="1"/>
</dbReference>
<dbReference type="PIRSF" id="PIRSF005859">
    <property type="entry name" value="PBR"/>
    <property type="match status" value="1"/>
</dbReference>
<feature type="transmembrane region" description="Helical" evidence="6">
    <location>
        <begin position="133"/>
        <end position="149"/>
    </location>
</feature>
<dbReference type="GO" id="GO:0016020">
    <property type="term" value="C:membrane"/>
    <property type="evidence" value="ECO:0007669"/>
    <property type="project" value="UniProtKB-SubCell"/>
</dbReference>
<name>A0A1Y4LIZ7_9FIRM</name>
<dbReference type="Gene3D" id="1.20.1260.100">
    <property type="entry name" value="TspO/MBR protein"/>
    <property type="match status" value="1"/>
</dbReference>
<evidence type="ECO:0000256" key="5">
    <source>
        <dbReference type="ARBA" id="ARBA00023136"/>
    </source>
</evidence>
<dbReference type="CDD" id="cd15904">
    <property type="entry name" value="TSPO_MBR"/>
    <property type="match status" value="1"/>
</dbReference>
<evidence type="ECO:0000256" key="3">
    <source>
        <dbReference type="ARBA" id="ARBA00022692"/>
    </source>
</evidence>
<keyword evidence="5 6" id="KW-0472">Membrane</keyword>
<dbReference type="PANTHER" id="PTHR10057">
    <property type="entry name" value="PERIPHERAL-TYPE BENZODIAZEPINE RECEPTOR"/>
    <property type="match status" value="1"/>
</dbReference>
<evidence type="ECO:0000313" key="8">
    <source>
        <dbReference type="Proteomes" id="UP000195897"/>
    </source>
</evidence>
<evidence type="ECO:0000256" key="6">
    <source>
        <dbReference type="SAM" id="Phobius"/>
    </source>
</evidence>
<comment type="similarity">
    <text evidence="2">Belongs to the TspO/BZRP family.</text>
</comment>
<evidence type="ECO:0000256" key="1">
    <source>
        <dbReference type="ARBA" id="ARBA00004141"/>
    </source>
</evidence>
<dbReference type="RefSeq" id="WP_087370421.1">
    <property type="nucleotide sequence ID" value="NZ_NFKK01000002.1"/>
</dbReference>
<dbReference type="AlphaFoldDB" id="A0A1Y4LIZ7"/>
<comment type="subcellular location">
    <subcellularLocation>
        <location evidence="1">Membrane</location>
        <topology evidence="1">Multi-pass membrane protein</topology>
    </subcellularLocation>
</comment>
<reference evidence="8" key="1">
    <citation type="submission" date="2017-04" db="EMBL/GenBank/DDBJ databases">
        <title>Function of individual gut microbiota members based on whole genome sequencing of pure cultures obtained from chicken caecum.</title>
        <authorList>
            <person name="Medvecky M."/>
            <person name="Cejkova D."/>
            <person name="Polansky O."/>
            <person name="Karasova D."/>
            <person name="Kubasova T."/>
            <person name="Cizek A."/>
            <person name="Rychlik I."/>
        </authorList>
    </citation>
    <scope>NUCLEOTIDE SEQUENCE [LARGE SCALE GENOMIC DNA]</scope>
    <source>
        <strain evidence="8">An180</strain>
    </source>
</reference>
<evidence type="ECO:0000256" key="4">
    <source>
        <dbReference type="ARBA" id="ARBA00022989"/>
    </source>
</evidence>
<comment type="caution">
    <text evidence="7">The sequence shown here is derived from an EMBL/GenBank/DDBJ whole genome shotgun (WGS) entry which is preliminary data.</text>
</comment>